<reference evidence="2 4" key="1">
    <citation type="journal article" date="2010" name="Stand. Genomic Sci.">
        <title>Complete genome sequence of Meiothermus ruber type strain (21).</title>
        <authorList>
            <person name="Tindall B.J."/>
            <person name="Sikorski J."/>
            <person name="Lucas S."/>
            <person name="Goltsman E."/>
            <person name="Copeland A."/>
            <person name="Glavina Del Rio T."/>
            <person name="Nolan M."/>
            <person name="Tice H."/>
            <person name="Cheng J.F."/>
            <person name="Han C."/>
            <person name="Pitluck S."/>
            <person name="Liolios K."/>
            <person name="Ivanova N."/>
            <person name="Mavromatis K."/>
            <person name="Ovchinnikova G."/>
            <person name="Pati A."/>
            <person name="Fahnrich R."/>
            <person name="Goodwin L."/>
            <person name="Chen A."/>
            <person name="Palaniappan K."/>
            <person name="Land M."/>
            <person name="Hauser L."/>
            <person name="Chang Y.J."/>
            <person name="Jeffries C.D."/>
            <person name="Rohde M."/>
            <person name="Goker M."/>
            <person name="Woyke T."/>
            <person name="Bristow J."/>
            <person name="Eisen J.A."/>
            <person name="Markowitz V."/>
            <person name="Hugenholtz P."/>
            <person name="Kyrpides N.C."/>
            <person name="Klenk H.P."/>
            <person name="Lapidus A."/>
        </authorList>
    </citation>
    <scope>NUCLEOTIDE SEQUENCE [LARGE SCALE GENOMIC DNA]</scope>
    <source>
        <strain evidence="4">ATCC 35948 / DSM 1279 / VKM B-1258 / 21</strain>
        <strain evidence="2">DSM 1279</strain>
    </source>
</reference>
<dbReference type="OrthoDB" id="25198at2"/>
<dbReference type="Pfam" id="PF00702">
    <property type="entry name" value="Hydrolase"/>
    <property type="match status" value="1"/>
</dbReference>
<keyword evidence="4" id="KW-1185">Reference proteome</keyword>
<dbReference type="EMBL" id="CP001743">
    <property type="protein sequence ID" value="ADD29687.1"/>
    <property type="molecule type" value="Genomic_DNA"/>
</dbReference>
<dbReference type="InterPro" id="IPR006439">
    <property type="entry name" value="HAD-SF_hydro_IA"/>
</dbReference>
<dbReference type="EMBL" id="CP005385">
    <property type="protein sequence ID" value="AGK04858.1"/>
    <property type="molecule type" value="Genomic_DNA"/>
</dbReference>
<dbReference type="SUPFAM" id="SSF56784">
    <property type="entry name" value="HAD-like"/>
    <property type="match status" value="1"/>
</dbReference>
<evidence type="ECO:0000313" key="3">
    <source>
        <dbReference type="EMBL" id="AGK04858.1"/>
    </source>
</evidence>
<proteinExistence type="predicted"/>
<dbReference type="InterPro" id="IPR051540">
    <property type="entry name" value="S-2-haloacid_dehalogenase"/>
</dbReference>
<gene>
    <name evidence="2" type="ordered locus">Mrub_2941</name>
    <name evidence="3" type="ORF">K649_07815</name>
</gene>
<accession>D3PPS3</accession>
<dbReference type="Gene3D" id="1.10.150.240">
    <property type="entry name" value="Putative phosphatase, domain 2"/>
    <property type="match status" value="1"/>
</dbReference>
<organism evidence="3 5">
    <name type="scientific">Meiothermus ruber (strain ATCC 35948 / DSM 1279 / VKM B-1258 / 21)</name>
    <name type="common">Thermus ruber</name>
    <dbReference type="NCBI Taxonomy" id="504728"/>
    <lineage>
        <taxon>Bacteria</taxon>
        <taxon>Thermotogati</taxon>
        <taxon>Deinococcota</taxon>
        <taxon>Deinococci</taxon>
        <taxon>Thermales</taxon>
        <taxon>Thermaceae</taxon>
        <taxon>Meiothermus</taxon>
    </lineage>
</organism>
<dbReference type="Gene3D" id="3.40.50.1000">
    <property type="entry name" value="HAD superfamily/HAD-like"/>
    <property type="match status" value="1"/>
</dbReference>
<dbReference type="PANTHER" id="PTHR43316:SF3">
    <property type="entry name" value="HALOACID DEHALOGENASE, TYPE II (AFU_ORTHOLOGUE AFUA_2G07750)-RELATED"/>
    <property type="match status" value="1"/>
</dbReference>
<dbReference type="RefSeq" id="WP_013015185.1">
    <property type="nucleotide sequence ID" value="NC_013946.1"/>
</dbReference>
<dbReference type="AlphaFoldDB" id="D3PPS3"/>
<dbReference type="GO" id="GO:0016787">
    <property type="term" value="F:hydrolase activity"/>
    <property type="evidence" value="ECO:0007669"/>
    <property type="project" value="UniProtKB-KW"/>
</dbReference>
<dbReference type="InterPro" id="IPR023198">
    <property type="entry name" value="PGP-like_dom2"/>
</dbReference>
<dbReference type="InterPro" id="IPR023214">
    <property type="entry name" value="HAD_sf"/>
</dbReference>
<dbReference type="Proteomes" id="UP000006655">
    <property type="component" value="Chromosome"/>
</dbReference>
<reference evidence="3" key="2">
    <citation type="submission" date="2013-04" db="EMBL/GenBank/DDBJ databases">
        <title>Non-Hybrid, Finished Microbial Genome Assemblies from Long-Read SMRT Sequencing Data.</title>
        <authorList>
            <person name="Klammer A."/>
            <person name="Drake J."/>
            <person name="Heiner C."/>
            <person name="Clum A."/>
            <person name="Copeland A."/>
            <person name="Huddleston J."/>
            <person name="Eichler E."/>
            <person name="Turner S.W."/>
        </authorList>
    </citation>
    <scope>NUCLEOTIDE SEQUENCE</scope>
    <source>
        <strain evidence="3">DSM 1279</strain>
    </source>
</reference>
<evidence type="ECO:0000313" key="2">
    <source>
        <dbReference type="EMBL" id="ADD29687.1"/>
    </source>
</evidence>
<dbReference type="Proteomes" id="UP000013026">
    <property type="component" value="Chromosome"/>
</dbReference>
<evidence type="ECO:0000256" key="1">
    <source>
        <dbReference type="ARBA" id="ARBA00022801"/>
    </source>
</evidence>
<dbReference type="STRING" id="504728.K649_07815"/>
<dbReference type="eggNOG" id="COG0546">
    <property type="taxonomic scope" value="Bacteria"/>
</dbReference>
<dbReference type="KEGG" id="mre:K649_07815"/>
<sequence>MRWLTFDFDGTLADWPFRRLMRPHMEALLAEPTIRQALRREYLRRLAQGDPTKVYDWGDIHRAVREQLGLPPVFPNIAQVLAEAKLPPGLLYPDVPAGLAALRAQGYRIAVATNGLARYQQVLVDRLNITYDRLLAPDISQALKPDPAFWNPLRRESVEKIVHVGDLLSQDIWGANAAGLGAVWIWRTMPQDWRETPVLERTQRPDLASVIAARVESELEEHGLVVPVRPPTPPQPDHIVADLEELQIVLNSASTTPSPSQLCSG</sequence>
<dbReference type="PRINTS" id="PR00413">
    <property type="entry name" value="HADHALOGNASE"/>
</dbReference>
<dbReference type="PATRIC" id="fig|504728.9.peg.1611"/>
<dbReference type="InterPro" id="IPR036412">
    <property type="entry name" value="HAD-like_sf"/>
</dbReference>
<protein>
    <submittedName>
        <fullName evidence="2">Haloacid dehalogenase domain protein hydrolase</fullName>
    </submittedName>
    <submittedName>
        <fullName evidence="3">Haloacid dehalogenase domain-containing protein hydrolase</fullName>
    </submittedName>
</protein>
<keyword evidence="1 3" id="KW-0378">Hydrolase</keyword>
<evidence type="ECO:0000313" key="5">
    <source>
        <dbReference type="Proteomes" id="UP000013026"/>
    </source>
</evidence>
<name>D3PPS3_MEIRD</name>
<dbReference type="NCBIfam" id="TIGR01549">
    <property type="entry name" value="HAD-SF-IA-v1"/>
    <property type="match status" value="1"/>
</dbReference>
<dbReference type="PANTHER" id="PTHR43316">
    <property type="entry name" value="HYDROLASE, HALOACID DELAHOGENASE-RELATED"/>
    <property type="match status" value="1"/>
</dbReference>
<evidence type="ECO:0000313" key="4">
    <source>
        <dbReference type="Proteomes" id="UP000006655"/>
    </source>
</evidence>
<reference evidence="3 5" key="3">
    <citation type="submission" date="2013-04" db="EMBL/GenBank/DDBJ databases">
        <authorList>
            <person name="Chin J."/>
            <person name="Alexander D.H."/>
            <person name="Marks P."/>
            <person name="Korlach J."/>
            <person name="Clum A."/>
            <person name="Copeland A."/>
        </authorList>
    </citation>
    <scope>NUCLEOTIDE SEQUENCE [LARGE SCALE GENOMIC DNA]</scope>
    <source>
        <strain evidence="5">ATCC 35948 / DSM 1279 / VKM B-1258 / 21</strain>
        <strain evidence="3">DSM 1279</strain>
    </source>
</reference>
<dbReference type="KEGG" id="mrb:Mrub_2941"/>